<keyword evidence="2" id="KW-1185">Reference proteome</keyword>
<dbReference type="AlphaFoldDB" id="A0A0C3PIH9"/>
<gene>
    <name evidence="1" type="ORF">M404DRAFT_451440</name>
</gene>
<reference evidence="1 2" key="1">
    <citation type="submission" date="2014-04" db="EMBL/GenBank/DDBJ databases">
        <authorList>
            <consortium name="DOE Joint Genome Institute"/>
            <person name="Kuo A."/>
            <person name="Kohler A."/>
            <person name="Costa M.D."/>
            <person name="Nagy L.G."/>
            <person name="Floudas D."/>
            <person name="Copeland A."/>
            <person name="Barry K.W."/>
            <person name="Cichocki N."/>
            <person name="Veneault-Fourrey C."/>
            <person name="LaButti K."/>
            <person name="Lindquist E.A."/>
            <person name="Lipzen A."/>
            <person name="Lundell T."/>
            <person name="Morin E."/>
            <person name="Murat C."/>
            <person name="Sun H."/>
            <person name="Tunlid A."/>
            <person name="Henrissat B."/>
            <person name="Grigoriev I.V."/>
            <person name="Hibbett D.S."/>
            <person name="Martin F."/>
            <person name="Nordberg H.P."/>
            <person name="Cantor M.N."/>
            <person name="Hua S.X."/>
        </authorList>
    </citation>
    <scope>NUCLEOTIDE SEQUENCE [LARGE SCALE GENOMIC DNA]</scope>
    <source>
        <strain evidence="1 2">Marx 270</strain>
    </source>
</reference>
<dbReference type="EMBL" id="KN831945">
    <property type="protein sequence ID" value="KIO13925.1"/>
    <property type="molecule type" value="Genomic_DNA"/>
</dbReference>
<sequence length="150" mass="16683">MNIAHRPSITRVVPLAWSSWVWVRVTDSLGTSSTARFFDVSSSTQIYYDCTRPFNELSAAITSCGAPTVCSGSGRRSRSQCMCLLQTLDHPYRTRIGWRKIVRTKMPAYLGGVDDADLSSTGILQGVVGFRFGGHMRQREAQNPEGMIYI</sequence>
<dbReference type="HOGENOM" id="CLU_1741327_0_0_1"/>
<reference evidence="2" key="2">
    <citation type="submission" date="2015-01" db="EMBL/GenBank/DDBJ databases">
        <title>Evolutionary Origins and Diversification of the Mycorrhizal Mutualists.</title>
        <authorList>
            <consortium name="DOE Joint Genome Institute"/>
            <consortium name="Mycorrhizal Genomics Consortium"/>
            <person name="Kohler A."/>
            <person name="Kuo A."/>
            <person name="Nagy L.G."/>
            <person name="Floudas D."/>
            <person name="Copeland A."/>
            <person name="Barry K.W."/>
            <person name="Cichocki N."/>
            <person name="Veneault-Fourrey C."/>
            <person name="LaButti K."/>
            <person name="Lindquist E.A."/>
            <person name="Lipzen A."/>
            <person name="Lundell T."/>
            <person name="Morin E."/>
            <person name="Murat C."/>
            <person name="Riley R."/>
            <person name="Ohm R."/>
            <person name="Sun H."/>
            <person name="Tunlid A."/>
            <person name="Henrissat B."/>
            <person name="Grigoriev I.V."/>
            <person name="Hibbett D.S."/>
            <person name="Martin F."/>
        </authorList>
    </citation>
    <scope>NUCLEOTIDE SEQUENCE [LARGE SCALE GENOMIC DNA]</scope>
    <source>
        <strain evidence="2">Marx 270</strain>
    </source>
</reference>
<evidence type="ECO:0000313" key="2">
    <source>
        <dbReference type="Proteomes" id="UP000054217"/>
    </source>
</evidence>
<evidence type="ECO:0000313" key="1">
    <source>
        <dbReference type="EMBL" id="KIO13925.1"/>
    </source>
</evidence>
<organism evidence="1 2">
    <name type="scientific">Pisolithus tinctorius Marx 270</name>
    <dbReference type="NCBI Taxonomy" id="870435"/>
    <lineage>
        <taxon>Eukaryota</taxon>
        <taxon>Fungi</taxon>
        <taxon>Dikarya</taxon>
        <taxon>Basidiomycota</taxon>
        <taxon>Agaricomycotina</taxon>
        <taxon>Agaricomycetes</taxon>
        <taxon>Agaricomycetidae</taxon>
        <taxon>Boletales</taxon>
        <taxon>Sclerodermatineae</taxon>
        <taxon>Pisolithaceae</taxon>
        <taxon>Pisolithus</taxon>
    </lineage>
</organism>
<name>A0A0C3PIH9_PISTI</name>
<dbReference type="InParanoid" id="A0A0C3PIH9"/>
<accession>A0A0C3PIH9</accession>
<proteinExistence type="predicted"/>
<dbReference type="Proteomes" id="UP000054217">
    <property type="component" value="Unassembled WGS sequence"/>
</dbReference>
<protein>
    <submittedName>
        <fullName evidence="1">Uncharacterized protein</fullName>
    </submittedName>
</protein>